<evidence type="ECO:0000313" key="1">
    <source>
        <dbReference type="EMBL" id="MUU77653.1"/>
    </source>
</evidence>
<sequence>MSKKIFIHVGTHKTGTSSFQKTIVKNAQKLKNANVKYINLYQFEYAQKLMALENFDNNLVIKLEQFINSRLEQDINSYIICCEYLSGNPKKLYSNVSVVAEVLYKSLNNFEEKKAFVVLRNQNQFIQSIYTQYIHQSENYQLSNLIDETKLEGIKWCGFLKKYESVFGENNVFAIPYDKEILNSRNKLSYFSEFSKINILENLDEDFSNIGYNKEAVKIAEACNPHLNSIEKKTLRSLLQENFNKGVFSEYKILDTQQKNQIDNYFKDDNLLLFQTYFKNFSISSFSENIINKEYNNTEFKETASNRLIVILLKELNRATKKNNAKQEFQFQDLIVLSKKIVKKILGKSSNRALYPDFQRNTEFKERFSPYDKAVILGSSSSINKLDVTRFSNDLVITVGNFYEHPLINEINPKAHIFAASHPPITTEVLENWWNRCNEVLPSTTILLIEKRDKLVAEQVFKNREVYYYSYGGNLPVDFTKPIKSPWSVTIVALQLAIYCKVKTIGLLGINHDWQCIKPYTHFYSHNKPSLEYYLKAANIEISYEKQKQPFPKERLYREYELYQQYEALKKEAERLHIDVFNYDPFSDFDVFERKNISNLTVKNKDGA</sequence>
<gene>
    <name evidence="1" type="ORF">GN138_04285</name>
</gene>
<dbReference type="SUPFAM" id="SSF52540">
    <property type="entry name" value="P-loop containing nucleoside triphosphate hydrolases"/>
    <property type="match status" value="1"/>
</dbReference>
<dbReference type="RefSeq" id="WP_157362444.1">
    <property type="nucleotide sequence ID" value="NZ_WOWS01000001.1"/>
</dbReference>
<dbReference type="EMBL" id="WOWS01000001">
    <property type="protein sequence ID" value="MUU77653.1"/>
    <property type="molecule type" value="Genomic_DNA"/>
</dbReference>
<keyword evidence="2" id="KW-1185">Reference proteome</keyword>
<accession>A0A6L6U608</accession>
<dbReference type="AlphaFoldDB" id="A0A6L6U608"/>
<dbReference type="Gene3D" id="3.40.50.300">
    <property type="entry name" value="P-loop containing nucleotide triphosphate hydrolases"/>
    <property type="match status" value="1"/>
</dbReference>
<dbReference type="Proteomes" id="UP000478208">
    <property type="component" value="Unassembled WGS sequence"/>
</dbReference>
<organism evidence="1 2">
    <name type="scientific">Winogradskyella endarachnes</name>
    <dbReference type="NCBI Taxonomy" id="2681965"/>
    <lineage>
        <taxon>Bacteria</taxon>
        <taxon>Pseudomonadati</taxon>
        <taxon>Bacteroidota</taxon>
        <taxon>Flavobacteriia</taxon>
        <taxon>Flavobacteriales</taxon>
        <taxon>Flavobacteriaceae</taxon>
        <taxon>Winogradskyella</taxon>
    </lineage>
</organism>
<protein>
    <recommendedName>
        <fullName evidence="3">DUF115 domain-containing protein</fullName>
    </recommendedName>
</protein>
<evidence type="ECO:0008006" key="3">
    <source>
        <dbReference type="Google" id="ProtNLM"/>
    </source>
</evidence>
<name>A0A6L6U608_9FLAO</name>
<reference evidence="1 2" key="1">
    <citation type="submission" date="2019-12" db="EMBL/GenBank/DDBJ databases">
        <authorList>
            <person name="Li J."/>
        </authorList>
    </citation>
    <scope>NUCLEOTIDE SEQUENCE [LARGE SCALE GENOMIC DNA]</scope>
    <source>
        <strain evidence="1 2">HL2-2</strain>
    </source>
</reference>
<evidence type="ECO:0000313" key="2">
    <source>
        <dbReference type="Proteomes" id="UP000478208"/>
    </source>
</evidence>
<proteinExistence type="predicted"/>
<comment type="caution">
    <text evidence="1">The sequence shown here is derived from an EMBL/GenBank/DDBJ whole genome shotgun (WGS) entry which is preliminary data.</text>
</comment>
<dbReference type="InterPro" id="IPR027417">
    <property type="entry name" value="P-loop_NTPase"/>
</dbReference>